<sequence>MSRAHIAAVAAMAGVLVGKTDHDYGVDGHFREVQVLPNGQHVDAGVSLDFQAKATTVFTREQNHIAYDLDARAYNNLVRRGTYRTTLILILLCLPRSRSDWHELTTAGTVLRDHCYWFVLPPGPETGNTSSVRIKVPTSQRFSPEALKKLLALEQARCSTTSP</sequence>
<dbReference type="EMBL" id="JAAEDI010000012">
    <property type="protein sequence ID" value="MBR0650455.1"/>
    <property type="molecule type" value="Genomic_DNA"/>
</dbReference>
<comment type="caution">
    <text evidence="2">The sequence shown here is derived from an EMBL/GenBank/DDBJ whole genome shotgun (WGS) entry which is preliminary data.</text>
</comment>
<name>A0ABS5EHF7_9PROT</name>
<feature type="domain" description="DUF4365" evidence="1">
    <location>
        <begin position="2"/>
        <end position="151"/>
    </location>
</feature>
<dbReference type="InterPro" id="IPR025375">
    <property type="entry name" value="DUF4365"/>
</dbReference>
<keyword evidence="3" id="KW-1185">Reference proteome</keyword>
<evidence type="ECO:0000313" key="3">
    <source>
        <dbReference type="Proteomes" id="UP000698752"/>
    </source>
</evidence>
<protein>
    <submittedName>
        <fullName evidence="2">DUF4365 domain-containing protein</fullName>
    </submittedName>
</protein>
<proteinExistence type="predicted"/>
<dbReference type="RefSeq" id="WP_211869124.1">
    <property type="nucleotide sequence ID" value="NZ_JAAEDI010000012.1"/>
</dbReference>
<dbReference type="Pfam" id="PF14280">
    <property type="entry name" value="DUF4365"/>
    <property type="match status" value="1"/>
</dbReference>
<dbReference type="Proteomes" id="UP000698752">
    <property type="component" value="Unassembled WGS sequence"/>
</dbReference>
<accession>A0ABS5EHF7</accession>
<reference evidence="3" key="1">
    <citation type="journal article" date="2021" name="Syst. Appl. Microbiol.">
        <title>Roseomonas hellenica sp. nov., isolated from roots of wild-growing Alkanna tinctoria.</title>
        <authorList>
            <person name="Rat A."/>
            <person name="Naranjo H.D."/>
            <person name="Lebbe L."/>
            <person name="Cnockaert M."/>
            <person name="Krigas N."/>
            <person name="Grigoriadou K."/>
            <person name="Maloupa E."/>
            <person name="Willems A."/>
        </authorList>
    </citation>
    <scope>NUCLEOTIDE SEQUENCE [LARGE SCALE GENOMIC DNA]</scope>
    <source>
        <strain evidence="3">LMG 31159</strain>
    </source>
</reference>
<organism evidence="2 3">
    <name type="scientific">Neoroseomonas terrae</name>
    <dbReference type="NCBI Taxonomy" id="424799"/>
    <lineage>
        <taxon>Bacteria</taxon>
        <taxon>Pseudomonadati</taxon>
        <taxon>Pseudomonadota</taxon>
        <taxon>Alphaproteobacteria</taxon>
        <taxon>Acetobacterales</taxon>
        <taxon>Acetobacteraceae</taxon>
        <taxon>Neoroseomonas</taxon>
    </lineage>
</organism>
<evidence type="ECO:0000313" key="2">
    <source>
        <dbReference type="EMBL" id="MBR0650455.1"/>
    </source>
</evidence>
<evidence type="ECO:0000259" key="1">
    <source>
        <dbReference type="Pfam" id="PF14280"/>
    </source>
</evidence>
<gene>
    <name evidence="2" type="ORF">GXW78_12335</name>
</gene>